<sequence>MSCAASVRTVFTSQYDQLQRQDIIKLAMSQNNPMSTLANGQPSENPGSVQQVRYGKSNGGLIVLSDTQTIEVLAHFARERIPERSVHAKAAGAFGEFEVLEDISHLTDADFLTGIGKKTKLLTRISTVGGEKGSSDTVRDVRGWATKFYTEEGIQDFVFNDLPVFFIRDPIKFPSMNRSHKRHPQTNVPDNTMFWDFHLNNPEGIHALMHLFGQRGIPASLRNINGFSVHTYTLNKADGSYVYVKWHFRPDDGIKTMDADTAQRLAGSEPDYHVKDLFKAIEKGDFPSWGVYIQVMQPDEVKDAPIDVFDDTYTWPFEKYPLRLVGRMTLTKNLNNYFQDLEQACFSPSNMVPGIGPSADPVLQARMFSYPDAHRYRVGPNYFQLPCNKPINKVYAPYVRDGPGTINGNYGGDPDYVGSELRPVSMSKRVQVPTHEDWSGHVTAFATSITDKDFEQPRALWKIICKEPKGKEQFLHNILPTLSDIPDKMKDQVIEYFGRVDRDLKACLKEGATALTWKMAPVSFLDCPQEIQLHVAEFVSQGDLARFSLTCRALHSLTEPLIYSSVKFEWTREFHPPITQLLQLLRTLLERPNLRPLIRHADFEGYGFINEIGSYRSDWTEETPDPPPVIPEVPESELSVAIWSTGVSKPTAEQWNTKVQSGSAEASVAVLVSLLPNLERLCLSSNWTNDTHFLGSMFRVALCEKPQHATKVEIPPFSSLKRVSFAPMFDEERHLDPSNTADALALFYLPNIENLSVSIDNPTNFTWPSSSPPEPTSLESLEIFRLRESRLAPVLAATTNLKKLQYNWMYRPDLDKEVSKHVVMLDVMSEALFETKNSLEELEITAETFPALSHGEYEPPGIAFHGSIVRLREMHKLKTLHIPWTFLTGSKGFSTGPGLIGAAVPPTVEHLALDGFFMWSEDDDYEEDPDELMVEGFAEELESGALLHVKSLKSVCLPGSLYIGGLSDICENKMRALEDQFGLALSYDKRRE</sequence>
<dbReference type="AlphaFoldDB" id="A0A9Q9UCX8"/>
<dbReference type="PROSITE" id="PS51402">
    <property type="entry name" value="CATALASE_3"/>
    <property type="match status" value="1"/>
</dbReference>
<dbReference type="GO" id="GO:0005739">
    <property type="term" value="C:mitochondrion"/>
    <property type="evidence" value="ECO:0007669"/>
    <property type="project" value="TreeGrafter"/>
</dbReference>
<reference evidence="5" key="1">
    <citation type="submission" date="2019-05" db="EMBL/GenBank/DDBJ databases">
        <authorList>
            <person name="Piombo E."/>
        </authorList>
    </citation>
    <scope>NUCLEOTIDE SEQUENCE</scope>
    <source>
        <strain evidence="5">C2S</strain>
    </source>
</reference>
<dbReference type="Proteomes" id="UP000760494">
    <property type="component" value="Unassembled WGS sequence"/>
</dbReference>
<evidence type="ECO:0000256" key="2">
    <source>
        <dbReference type="ARBA" id="ARBA00023324"/>
    </source>
</evidence>
<dbReference type="InterPro" id="IPR018028">
    <property type="entry name" value="Catalase"/>
</dbReference>
<dbReference type="SMART" id="SM01060">
    <property type="entry name" value="Catalase"/>
    <property type="match status" value="1"/>
</dbReference>
<dbReference type="Pfam" id="PF00199">
    <property type="entry name" value="Catalase"/>
    <property type="match status" value="1"/>
</dbReference>
<accession>A0A9Q9UCX8</accession>
<dbReference type="CDD" id="cd09917">
    <property type="entry name" value="F-box_SF"/>
    <property type="match status" value="1"/>
</dbReference>
<feature type="domain" description="Catalase core" evidence="4">
    <location>
        <begin position="36"/>
        <end position="425"/>
    </location>
</feature>
<proteinExistence type="inferred from homology"/>
<dbReference type="InterPro" id="IPR020835">
    <property type="entry name" value="Catalase_sf"/>
</dbReference>
<evidence type="ECO:0000259" key="4">
    <source>
        <dbReference type="SMART" id="SM01060"/>
    </source>
</evidence>
<dbReference type="GO" id="GO:0005777">
    <property type="term" value="C:peroxisome"/>
    <property type="evidence" value="ECO:0007669"/>
    <property type="project" value="TreeGrafter"/>
</dbReference>
<dbReference type="InterPro" id="IPR002226">
    <property type="entry name" value="Catalase_haem_BS"/>
</dbReference>
<gene>
    <name evidence="5" type="ORF">C2S_7922</name>
</gene>
<dbReference type="SUPFAM" id="SSF56634">
    <property type="entry name" value="Heme-dependent catalase-like"/>
    <property type="match status" value="1"/>
</dbReference>
<comment type="similarity">
    <text evidence="1">Belongs to the catalase family.</text>
</comment>
<protein>
    <recommendedName>
        <fullName evidence="4">Catalase core domain-containing protein</fullName>
    </recommendedName>
</protein>
<keyword evidence="2" id="KW-0560">Oxidoreductase</keyword>
<evidence type="ECO:0000313" key="6">
    <source>
        <dbReference type="Proteomes" id="UP000760494"/>
    </source>
</evidence>
<name>A0A9Q9UCX8_FUSFU</name>
<dbReference type="InterPro" id="IPR024708">
    <property type="entry name" value="Catalase_AS"/>
</dbReference>
<keyword evidence="2" id="KW-0575">Peroxidase</keyword>
<dbReference type="InterPro" id="IPR001810">
    <property type="entry name" value="F-box_dom"/>
</dbReference>
<dbReference type="Gene3D" id="2.40.180.10">
    <property type="entry name" value="Catalase core domain"/>
    <property type="match status" value="1"/>
</dbReference>
<dbReference type="PROSITE" id="PS00437">
    <property type="entry name" value="CATALASE_1"/>
    <property type="match status" value="1"/>
</dbReference>
<evidence type="ECO:0000313" key="5">
    <source>
        <dbReference type="EMBL" id="VTT70361.1"/>
    </source>
</evidence>
<dbReference type="PROSITE" id="PS00438">
    <property type="entry name" value="CATALASE_2"/>
    <property type="match status" value="1"/>
</dbReference>
<evidence type="ECO:0000256" key="3">
    <source>
        <dbReference type="RuleBase" id="RU004142"/>
    </source>
</evidence>
<keyword evidence="2" id="KW-0376">Hydrogen peroxide</keyword>
<comment type="caution">
    <text evidence="5">The sequence shown here is derived from an EMBL/GenBank/DDBJ whole genome shotgun (WGS) entry which is preliminary data.</text>
</comment>
<dbReference type="InterPro" id="IPR011614">
    <property type="entry name" value="Catalase_core"/>
</dbReference>
<dbReference type="PRINTS" id="PR00067">
    <property type="entry name" value="CATALASE"/>
</dbReference>
<dbReference type="Pfam" id="PF00646">
    <property type="entry name" value="F-box"/>
    <property type="match status" value="1"/>
</dbReference>
<dbReference type="EMBL" id="CABFJX010000290">
    <property type="protein sequence ID" value="VTT70361.1"/>
    <property type="molecule type" value="Genomic_DNA"/>
</dbReference>
<evidence type="ECO:0000256" key="1">
    <source>
        <dbReference type="ARBA" id="ARBA00005329"/>
    </source>
</evidence>
<dbReference type="GO" id="GO:0020037">
    <property type="term" value="F:heme binding"/>
    <property type="evidence" value="ECO:0007669"/>
    <property type="project" value="InterPro"/>
</dbReference>
<dbReference type="GO" id="GO:0042542">
    <property type="term" value="P:response to hydrogen peroxide"/>
    <property type="evidence" value="ECO:0007669"/>
    <property type="project" value="TreeGrafter"/>
</dbReference>
<comment type="function">
    <text evidence="3">Catalyzes the degradation of hydrogen peroxide (H(2)O(2)) generated by peroxisomal oxidases to water and oxygen, thereby protecting cells from the toxic effects of hydrogen peroxide.</text>
</comment>
<organism evidence="5 6">
    <name type="scientific">Fusarium fujikuroi</name>
    <name type="common">Bakanae and foot rot disease fungus</name>
    <name type="synonym">Gibberella fujikuroi</name>
    <dbReference type="NCBI Taxonomy" id="5127"/>
    <lineage>
        <taxon>Eukaryota</taxon>
        <taxon>Fungi</taxon>
        <taxon>Dikarya</taxon>
        <taxon>Ascomycota</taxon>
        <taxon>Pezizomycotina</taxon>
        <taxon>Sordariomycetes</taxon>
        <taxon>Hypocreomycetidae</taxon>
        <taxon>Hypocreales</taxon>
        <taxon>Nectriaceae</taxon>
        <taxon>Fusarium</taxon>
        <taxon>Fusarium fujikuroi species complex</taxon>
    </lineage>
</organism>
<dbReference type="InterPro" id="IPR036047">
    <property type="entry name" value="F-box-like_dom_sf"/>
</dbReference>
<dbReference type="CDD" id="cd08157">
    <property type="entry name" value="catalase_fungal"/>
    <property type="match status" value="1"/>
</dbReference>
<dbReference type="GO" id="GO:0004096">
    <property type="term" value="F:catalase activity"/>
    <property type="evidence" value="ECO:0007669"/>
    <property type="project" value="InterPro"/>
</dbReference>
<dbReference type="SUPFAM" id="SSF81383">
    <property type="entry name" value="F-box domain"/>
    <property type="match status" value="1"/>
</dbReference>
<dbReference type="PANTHER" id="PTHR11465:SF26">
    <property type="entry name" value="CATALASE 2"/>
    <property type="match status" value="1"/>
</dbReference>
<dbReference type="PANTHER" id="PTHR11465">
    <property type="entry name" value="CATALASE"/>
    <property type="match status" value="1"/>
</dbReference>
<dbReference type="GO" id="GO:0042744">
    <property type="term" value="P:hydrogen peroxide catabolic process"/>
    <property type="evidence" value="ECO:0007669"/>
    <property type="project" value="UniProtKB-KW"/>
</dbReference>